<proteinExistence type="predicted"/>
<dbReference type="Proteomes" id="UP000237105">
    <property type="component" value="Unassembled WGS sequence"/>
</dbReference>
<name>A0A2P5ASD7_PARAD</name>
<sequence length="125" mass="14535">MDPNTRKFPCPPNSAVYHWDEFWTTRNPNPWRPISRPAECSCLDITMDDCIFHTRVKVVQPTRRSYTYLQPLFPRKRDVIRPVEVVPEGPIGQVFIYMIVSVVGTVTDERDQMNIAKLGELAQSR</sequence>
<dbReference type="EMBL" id="JXTB01000465">
    <property type="protein sequence ID" value="PON39460.1"/>
    <property type="molecule type" value="Genomic_DNA"/>
</dbReference>
<evidence type="ECO:0000313" key="1">
    <source>
        <dbReference type="EMBL" id="PON39460.1"/>
    </source>
</evidence>
<accession>A0A2P5ASD7</accession>
<comment type="caution">
    <text evidence="1">The sequence shown here is derived from an EMBL/GenBank/DDBJ whole genome shotgun (WGS) entry which is preliminary data.</text>
</comment>
<reference evidence="2" key="1">
    <citation type="submission" date="2016-06" db="EMBL/GenBank/DDBJ databases">
        <title>Parallel loss of symbiosis genes in relatives of nitrogen-fixing non-legume Parasponia.</title>
        <authorList>
            <person name="Van Velzen R."/>
            <person name="Holmer R."/>
            <person name="Bu F."/>
            <person name="Rutten L."/>
            <person name="Van Zeijl A."/>
            <person name="Liu W."/>
            <person name="Santuari L."/>
            <person name="Cao Q."/>
            <person name="Sharma T."/>
            <person name="Shen D."/>
            <person name="Roswanjaya Y."/>
            <person name="Wardhani T."/>
            <person name="Kalhor M.S."/>
            <person name="Jansen J."/>
            <person name="Van den Hoogen J."/>
            <person name="Gungor B."/>
            <person name="Hartog M."/>
            <person name="Hontelez J."/>
            <person name="Verver J."/>
            <person name="Yang W.-C."/>
            <person name="Schijlen E."/>
            <person name="Repin R."/>
            <person name="Schilthuizen M."/>
            <person name="Schranz E."/>
            <person name="Heidstra R."/>
            <person name="Miyata K."/>
            <person name="Fedorova E."/>
            <person name="Kohlen W."/>
            <person name="Bisseling T."/>
            <person name="Smit S."/>
            <person name="Geurts R."/>
        </authorList>
    </citation>
    <scope>NUCLEOTIDE SEQUENCE [LARGE SCALE GENOMIC DNA]</scope>
    <source>
        <strain evidence="2">cv. WU1-14</strain>
    </source>
</reference>
<gene>
    <name evidence="1" type="ORF">PanWU01x14_304930</name>
</gene>
<evidence type="ECO:0000313" key="2">
    <source>
        <dbReference type="Proteomes" id="UP000237105"/>
    </source>
</evidence>
<keyword evidence="2" id="KW-1185">Reference proteome</keyword>
<dbReference type="AlphaFoldDB" id="A0A2P5ASD7"/>
<protein>
    <submittedName>
        <fullName evidence="1">Uncharacterized protein</fullName>
    </submittedName>
</protein>
<organism evidence="1 2">
    <name type="scientific">Parasponia andersonii</name>
    <name type="common">Sponia andersonii</name>
    <dbReference type="NCBI Taxonomy" id="3476"/>
    <lineage>
        <taxon>Eukaryota</taxon>
        <taxon>Viridiplantae</taxon>
        <taxon>Streptophyta</taxon>
        <taxon>Embryophyta</taxon>
        <taxon>Tracheophyta</taxon>
        <taxon>Spermatophyta</taxon>
        <taxon>Magnoliopsida</taxon>
        <taxon>eudicotyledons</taxon>
        <taxon>Gunneridae</taxon>
        <taxon>Pentapetalae</taxon>
        <taxon>rosids</taxon>
        <taxon>fabids</taxon>
        <taxon>Rosales</taxon>
        <taxon>Cannabaceae</taxon>
        <taxon>Parasponia</taxon>
    </lineage>
</organism>